<sequence length="478" mass="54113">MNAPFQSLAPELLCKIFRLVAPPTVAKVALSAVCSHWRACALADASWWADMRWTSMPQRLFELALERFRSAPLSVFLLPQETNLLQHLDPHAKRIRRLAFFFNPISPPAFLQHGLELPALEFLSVKNRRKGVSGPSLRFRAPRLETLDLYGVVVHQWNDMDIPRLRHFKYDPRWTMNPLDEGVPVLFILHRLLSTFPQIRTIDMGGRCENILPSESSAYGQLMERLRLSLCCSACGIRILASFPRTVERLRVLRVKVANGRRFDGGTHHDESDVQQRSLVMALASGHAYTTLQLADESDYGHTLSATFTTAHCFRNIHVTLPVRSFLLNWPAEWLSLRLSDTLQSISLPLSLWPEFALLTQGQPLMAPSVRICVLARSWNDLSQTVDVARCGLLDCLELCVPGSRKDGASSFRMQPILHFTGAVACVSERVKLVLERSDDPSADASLEERLLSALHAKRVARSDLQPDWTIEWKESYF</sequence>
<dbReference type="InterPro" id="IPR036047">
    <property type="entry name" value="F-box-like_dom_sf"/>
</dbReference>
<dbReference type="InterPro" id="IPR032675">
    <property type="entry name" value="LRR_dom_sf"/>
</dbReference>
<protein>
    <submittedName>
        <fullName evidence="1">Uncharacterized protein</fullName>
    </submittedName>
</protein>
<dbReference type="AlphaFoldDB" id="A0A165B4E4"/>
<dbReference type="Proteomes" id="UP000077266">
    <property type="component" value="Unassembled WGS sequence"/>
</dbReference>
<name>A0A165B4E4_EXIGL</name>
<organism evidence="1 2">
    <name type="scientific">Exidia glandulosa HHB12029</name>
    <dbReference type="NCBI Taxonomy" id="1314781"/>
    <lineage>
        <taxon>Eukaryota</taxon>
        <taxon>Fungi</taxon>
        <taxon>Dikarya</taxon>
        <taxon>Basidiomycota</taxon>
        <taxon>Agaricomycotina</taxon>
        <taxon>Agaricomycetes</taxon>
        <taxon>Auriculariales</taxon>
        <taxon>Exidiaceae</taxon>
        <taxon>Exidia</taxon>
    </lineage>
</organism>
<evidence type="ECO:0000313" key="1">
    <source>
        <dbReference type="EMBL" id="KZV79796.1"/>
    </source>
</evidence>
<evidence type="ECO:0000313" key="2">
    <source>
        <dbReference type="Proteomes" id="UP000077266"/>
    </source>
</evidence>
<dbReference type="Gene3D" id="3.80.10.10">
    <property type="entry name" value="Ribonuclease Inhibitor"/>
    <property type="match status" value="1"/>
</dbReference>
<proteinExistence type="predicted"/>
<keyword evidence="2" id="KW-1185">Reference proteome</keyword>
<dbReference type="InParanoid" id="A0A165B4E4"/>
<accession>A0A165B4E4</accession>
<dbReference type="SUPFAM" id="SSF81383">
    <property type="entry name" value="F-box domain"/>
    <property type="match status" value="1"/>
</dbReference>
<gene>
    <name evidence="1" type="ORF">EXIGLDRAFT_781843</name>
</gene>
<dbReference type="OrthoDB" id="3217549at2759"/>
<dbReference type="EMBL" id="KV426563">
    <property type="protein sequence ID" value="KZV79796.1"/>
    <property type="molecule type" value="Genomic_DNA"/>
</dbReference>
<reference evidence="1 2" key="1">
    <citation type="journal article" date="2016" name="Mol. Biol. Evol.">
        <title>Comparative Genomics of Early-Diverging Mushroom-Forming Fungi Provides Insights into the Origins of Lignocellulose Decay Capabilities.</title>
        <authorList>
            <person name="Nagy L.G."/>
            <person name="Riley R."/>
            <person name="Tritt A."/>
            <person name="Adam C."/>
            <person name="Daum C."/>
            <person name="Floudas D."/>
            <person name="Sun H."/>
            <person name="Yadav J.S."/>
            <person name="Pangilinan J."/>
            <person name="Larsson K.H."/>
            <person name="Matsuura K."/>
            <person name="Barry K."/>
            <person name="Labutti K."/>
            <person name="Kuo R."/>
            <person name="Ohm R.A."/>
            <person name="Bhattacharya S.S."/>
            <person name="Shirouzu T."/>
            <person name="Yoshinaga Y."/>
            <person name="Martin F.M."/>
            <person name="Grigoriev I.V."/>
            <person name="Hibbett D.S."/>
        </authorList>
    </citation>
    <scope>NUCLEOTIDE SEQUENCE [LARGE SCALE GENOMIC DNA]</scope>
    <source>
        <strain evidence="1 2">HHB12029</strain>
    </source>
</reference>